<dbReference type="RefSeq" id="WP_044531324.1">
    <property type="nucleotide sequence ID" value="NZ_JALJXK010000001.1"/>
</dbReference>
<feature type="region of interest" description="Disordered" evidence="1">
    <location>
        <begin position="1"/>
        <end position="21"/>
    </location>
</feature>
<proteinExistence type="predicted"/>
<evidence type="ECO:0000256" key="1">
    <source>
        <dbReference type="SAM" id="MobiDB-lite"/>
    </source>
</evidence>
<evidence type="ECO:0000313" key="3">
    <source>
        <dbReference type="Proteomes" id="UP000248631"/>
    </source>
</evidence>
<organism evidence="2 3">
    <name type="scientific">Herbaspirillum rubrisubalbicans</name>
    <dbReference type="NCBI Taxonomy" id="80842"/>
    <lineage>
        <taxon>Bacteria</taxon>
        <taxon>Pseudomonadati</taxon>
        <taxon>Pseudomonadota</taxon>
        <taxon>Betaproteobacteria</taxon>
        <taxon>Burkholderiales</taxon>
        <taxon>Oxalobacteraceae</taxon>
        <taxon>Herbaspirillum</taxon>
    </lineage>
</organism>
<dbReference type="Proteomes" id="UP000248631">
    <property type="component" value="Unassembled WGS sequence"/>
</dbReference>
<sequence length="94" mass="10185">MNNTTVVQGIDDETTPGISSSYQGQRITLQCAPQNIRGDATAEEVRKIVPAYSEAKVNKTVELMQGSIMPIEVGRMCSVTSGADSLMKVQVFFD</sequence>
<reference evidence="2 3" key="1">
    <citation type="submission" date="2014-12" db="EMBL/GenBank/DDBJ databases">
        <title>Complete genome sequence of Herbaspirillum rubrisubalbicans Os38.</title>
        <authorList>
            <person name="Chen M."/>
            <person name="An Q."/>
        </authorList>
    </citation>
    <scope>NUCLEOTIDE SEQUENCE [LARGE SCALE GENOMIC DNA]</scope>
    <source>
        <strain evidence="2 3">Os38</strain>
    </source>
</reference>
<name>A0ABX9C1Y2_9BURK</name>
<gene>
    <name evidence="2" type="ORF">RB24_11355</name>
</gene>
<protein>
    <recommendedName>
        <fullName evidence="4">Phage tail protein</fullName>
    </recommendedName>
</protein>
<evidence type="ECO:0000313" key="2">
    <source>
        <dbReference type="EMBL" id="RAM64424.1"/>
    </source>
</evidence>
<dbReference type="EMBL" id="JUGD01000013">
    <property type="protein sequence ID" value="RAM64424.1"/>
    <property type="molecule type" value="Genomic_DNA"/>
</dbReference>
<evidence type="ECO:0008006" key="4">
    <source>
        <dbReference type="Google" id="ProtNLM"/>
    </source>
</evidence>
<comment type="caution">
    <text evidence="2">The sequence shown here is derived from an EMBL/GenBank/DDBJ whole genome shotgun (WGS) entry which is preliminary data.</text>
</comment>
<accession>A0ABX9C1Y2</accession>
<keyword evidence="3" id="KW-1185">Reference proteome</keyword>